<evidence type="ECO:0000256" key="2">
    <source>
        <dbReference type="ARBA" id="ARBA00022475"/>
    </source>
</evidence>
<accession>A0A852V337</accession>
<name>A0A852V337_9ACTN</name>
<evidence type="ECO:0000313" key="9">
    <source>
        <dbReference type="Proteomes" id="UP000576393"/>
    </source>
</evidence>
<evidence type="ECO:0000313" key="8">
    <source>
        <dbReference type="EMBL" id="NYF44247.1"/>
    </source>
</evidence>
<feature type="transmembrane region" description="Helical" evidence="6">
    <location>
        <begin position="482"/>
        <end position="501"/>
    </location>
</feature>
<dbReference type="Pfam" id="PF02687">
    <property type="entry name" value="FtsX"/>
    <property type="match status" value="1"/>
</dbReference>
<evidence type="ECO:0000256" key="1">
    <source>
        <dbReference type="ARBA" id="ARBA00004651"/>
    </source>
</evidence>
<evidence type="ECO:0000256" key="6">
    <source>
        <dbReference type="SAM" id="Phobius"/>
    </source>
</evidence>
<dbReference type="InterPro" id="IPR003838">
    <property type="entry name" value="ABC3_permease_C"/>
</dbReference>
<gene>
    <name evidence="8" type="ORF">HDA43_006474</name>
</gene>
<keyword evidence="4 6" id="KW-1133">Transmembrane helix</keyword>
<protein>
    <submittedName>
        <fullName evidence="8">Putative ABC transport system permease protein</fullName>
    </submittedName>
</protein>
<comment type="caution">
    <text evidence="8">The sequence shown here is derived from an EMBL/GenBank/DDBJ whole genome shotgun (WGS) entry which is preliminary data.</text>
</comment>
<keyword evidence="3 6" id="KW-0812">Transmembrane</keyword>
<keyword evidence="2" id="KW-1003">Cell membrane</keyword>
<reference evidence="8 9" key="1">
    <citation type="submission" date="2020-07" db="EMBL/GenBank/DDBJ databases">
        <title>Sequencing the genomes of 1000 actinobacteria strains.</title>
        <authorList>
            <person name="Klenk H.-P."/>
        </authorList>
    </citation>
    <scope>NUCLEOTIDE SEQUENCE [LARGE SCALE GENOMIC DNA]</scope>
    <source>
        <strain evidence="8 9">DSM 45763</strain>
    </source>
</reference>
<feature type="transmembrane region" description="Helical" evidence="6">
    <location>
        <begin position="313"/>
        <end position="336"/>
    </location>
</feature>
<dbReference type="Proteomes" id="UP000576393">
    <property type="component" value="Unassembled WGS sequence"/>
</dbReference>
<proteinExistence type="predicted"/>
<dbReference type="EMBL" id="JACCCO010000003">
    <property type="protein sequence ID" value="NYF44247.1"/>
    <property type="molecule type" value="Genomic_DNA"/>
</dbReference>
<feature type="transmembrane region" description="Helical" evidence="6">
    <location>
        <begin position="837"/>
        <end position="856"/>
    </location>
</feature>
<evidence type="ECO:0000259" key="7">
    <source>
        <dbReference type="Pfam" id="PF02687"/>
    </source>
</evidence>
<keyword evidence="9" id="KW-1185">Reference proteome</keyword>
<feature type="transmembrane region" description="Helical" evidence="6">
    <location>
        <begin position="357"/>
        <end position="380"/>
    </location>
</feature>
<sequence length="876" mass="88716">MNPWPLVRAHRGVAAVLLLLTLSACLLLAAVPKATRSAYDGALRDLAATAAAGVGDLVVVSPRRAGPDAPVTRGSLLAMERSLRAALPAELSAVTAPPGSGSGHHSLRKTREPIASVDGEPRNYQYLDLGWLSDAAARVRYVAGRPPGPPARLGGGPLLEVALAREPAAEMRLGVGATVLLGGPQPLAARVSGLFEPVRPDDRYWQHNTSVRRVVKVRPRGADVDDRYVTGLVSDASLPVLGRLYANTTYRWVFDIDRPALRAARIPELAEAVRAFRGAVPVAIRGSSPGALETSFDELLTGYLGRVRSADALLLLVLGGLMAVALGVIALAVRLLGDRTRPSLALARARGASLARVAATATAVTSAAAVPGAAAGYALSYAVPGEVPAVTHLGPLSVVAAAALFAAGQAVAAHRLPLGERRADVAAARPSPRRIAAEAAVVVVALIGAYLLRSRGLGTGTGGASGPGGGSAPGTGEGTDPFPLLAPAGLAVAAALVVLRCHPLPLRLATRLAARTRSAVPFLGLALAARSRPVSALPVLVLLPALAVSVFGATVSGELTATQEAAAWQWAGAPARLDADLPFSPETIERVRRVPGVRRVLPATRTSVRLGEEFPTATVLAVDVRAYRAVLRDAPVVLPDAPVLVSPELAGRGAIDAPGVPPRLSPGGVVTGLAAAYGSGPLIVVPPGGALPNTLLVEGDGLDGGRLLAAAAQPGALARTFEGALAEITRTPLTTTFRRALAVVTAALACYALAAVAVALVAGAADRAGALSHLCALGLPESQARRLTVLEVSPMILLSTAAGLLLGLALPAVLGPGLDLRVFTGDLAAAGRPPGPAVPVLLACGVAAATVLGAFLHPVPGRRGSLGTALRAGDLG</sequence>
<feature type="transmembrane region" description="Helical" evidence="6">
    <location>
        <begin position="795"/>
        <end position="817"/>
    </location>
</feature>
<feature type="domain" description="ABC3 transporter permease C-terminal" evidence="7">
    <location>
        <begin position="748"/>
        <end position="852"/>
    </location>
</feature>
<dbReference type="GO" id="GO:0005886">
    <property type="term" value="C:plasma membrane"/>
    <property type="evidence" value="ECO:0007669"/>
    <property type="project" value="UniProtKB-SubCell"/>
</dbReference>
<evidence type="ECO:0000256" key="3">
    <source>
        <dbReference type="ARBA" id="ARBA00022692"/>
    </source>
</evidence>
<evidence type="ECO:0000256" key="4">
    <source>
        <dbReference type="ARBA" id="ARBA00022989"/>
    </source>
</evidence>
<dbReference type="RefSeq" id="WP_179828245.1">
    <property type="nucleotide sequence ID" value="NZ_JACCCO010000003.1"/>
</dbReference>
<dbReference type="AlphaFoldDB" id="A0A852V337"/>
<feature type="transmembrane region" description="Helical" evidence="6">
    <location>
        <begin position="740"/>
        <end position="762"/>
    </location>
</feature>
<feature type="transmembrane region" description="Helical" evidence="6">
    <location>
        <begin position="392"/>
        <end position="414"/>
    </location>
</feature>
<comment type="subcellular location">
    <subcellularLocation>
        <location evidence="1">Cell membrane</location>
        <topology evidence="1">Multi-pass membrane protein</topology>
    </subcellularLocation>
</comment>
<organism evidence="8 9">
    <name type="scientific">Streptosporangium sandarakinum</name>
    <dbReference type="NCBI Taxonomy" id="1260955"/>
    <lineage>
        <taxon>Bacteria</taxon>
        <taxon>Bacillati</taxon>
        <taxon>Actinomycetota</taxon>
        <taxon>Actinomycetes</taxon>
        <taxon>Streptosporangiales</taxon>
        <taxon>Streptosporangiaceae</taxon>
        <taxon>Streptosporangium</taxon>
    </lineage>
</organism>
<keyword evidence="5 6" id="KW-0472">Membrane</keyword>
<feature type="transmembrane region" description="Helical" evidence="6">
    <location>
        <begin position="435"/>
        <end position="452"/>
    </location>
</feature>
<evidence type="ECO:0000256" key="5">
    <source>
        <dbReference type="ARBA" id="ARBA00023136"/>
    </source>
</evidence>